<feature type="transmembrane region" description="Helical" evidence="12">
    <location>
        <begin position="20"/>
        <end position="41"/>
    </location>
</feature>
<protein>
    <submittedName>
        <fullName evidence="14">Fatty acid desaturase</fullName>
    </submittedName>
</protein>
<reference evidence="14 15" key="1">
    <citation type="submission" date="2014-10" db="EMBL/GenBank/DDBJ databases">
        <title>Whole genome sequence of Francisella endociliophora strain FSC1006, isolated from a laboratory culture of the marine ciliate Euplotes raikovi.</title>
        <authorList>
            <person name="Granberg M."/>
            <person name="Backman S."/>
            <person name="Lundmark E."/>
            <person name="Nilsson E."/>
            <person name="Karlsson E."/>
            <person name="Thelaus J."/>
            <person name="Ohrman C."/>
            <person name="Larkeryd A."/>
            <person name="Stenberg P."/>
        </authorList>
    </citation>
    <scope>NUCLEOTIDE SEQUENCE [LARGE SCALE GENOMIC DNA]</scope>
    <source>
        <strain evidence="14 15">FSC1006</strain>
    </source>
</reference>
<keyword evidence="5" id="KW-0276">Fatty acid metabolism</keyword>
<dbReference type="KEGG" id="frf:LO80_05105"/>
<feature type="transmembrane region" description="Helical" evidence="12">
    <location>
        <begin position="53"/>
        <end position="71"/>
    </location>
</feature>
<evidence type="ECO:0000256" key="7">
    <source>
        <dbReference type="ARBA" id="ARBA00023002"/>
    </source>
</evidence>
<evidence type="ECO:0000313" key="14">
    <source>
        <dbReference type="EMBL" id="AIT09403.1"/>
    </source>
</evidence>
<dbReference type="GO" id="GO:0016717">
    <property type="term" value="F:oxidoreductase activity, acting on paired donors, with oxidation of a pair of donors resulting in the reduction of molecular oxygen to two molecules of water"/>
    <property type="evidence" value="ECO:0007669"/>
    <property type="project" value="InterPro"/>
</dbReference>
<feature type="domain" description="Fatty acid desaturase" evidence="13">
    <location>
        <begin position="56"/>
        <end position="279"/>
    </location>
</feature>
<evidence type="ECO:0000256" key="3">
    <source>
        <dbReference type="ARBA" id="ARBA00022516"/>
    </source>
</evidence>
<dbReference type="RefSeq" id="WP_040009135.1">
    <property type="nucleotide sequence ID" value="NZ_CP009574.1"/>
</dbReference>
<dbReference type="GO" id="GO:0006633">
    <property type="term" value="P:fatty acid biosynthetic process"/>
    <property type="evidence" value="ECO:0007669"/>
    <property type="project" value="UniProtKB-KW"/>
</dbReference>
<evidence type="ECO:0000256" key="10">
    <source>
        <dbReference type="ARBA" id="ARBA00023136"/>
    </source>
</evidence>
<dbReference type="PRINTS" id="PR00075">
    <property type="entry name" value="FACDDSATRASE"/>
</dbReference>
<comment type="subcellular location">
    <subcellularLocation>
        <location evidence="1">Membrane</location>
        <topology evidence="1">Multi-pass membrane protein</topology>
    </subcellularLocation>
</comment>
<dbReference type="Pfam" id="PF00487">
    <property type="entry name" value="FA_desaturase"/>
    <property type="match status" value="1"/>
</dbReference>
<evidence type="ECO:0000256" key="1">
    <source>
        <dbReference type="ARBA" id="ARBA00004141"/>
    </source>
</evidence>
<sequence length="391" mass="44459">MNNKKEIYQIDQEIEKEGSIVWKSVFGLLLLPIVALIAVPWYAMTHGFTTSDYVALIIFYALTGVGITMGYHRLWSHKTYKANKFVTYTLLLFGTAALQNSVIQWSSDHRKHHKDVDDPVKDPYAATRGFWYSHFGWLLRHNTPDVQEIRGVNDLLKDKALVFQHKHYTVLAILSCFGLPALIGFGYGFLSGNTITAAWHSALSFLLLAGLLRVILVHHATFCINSLAHTIGKRPYSTKNTARDSWITAIVTGGEGYHNYHHAFAGDYRNGIRWFDLDPSKWFIAGLAKIGWTYDLKTTPKHLIEIAKAKVKLDEALTKKSKSFHLGIEEKYAKLVANVKNMYSAKQEYLKAKKENVLCKAELKAIRSKYKDLKIEFIQAKKKYNKASTIA</sequence>
<keyword evidence="3" id="KW-0444">Lipid biosynthesis</keyword>
<dbReference type="PANTHER" id="PTHR11351:SF31">
    <property type="entry name" value="DESATURASE 1, ISOFORM A-RELATED"/>
    <property type="match status" value="1"/>
</dbReference>
<dbReference type="CDD" id="cd03505">
    <property type="entry name" value="Delta9-FADS-like"/>
    <property type="match status" value="1"/>
</dbReference>
<dbReference type="OrthoDB" id="9768289at2"/>
<keyword evidence="9" id="KW-0443">Lipid metabolism</keyword>
<proteinExistence type="inferred from homology"/>
<dbReference type="STRING" id="1547445.LO80_05105"/>
<keyword evidence="4 12" id="KW-0812">Transmembrane</keyword>
<evidence type="ECO:0000256" key="5">
    <source>
        <dbReference type="ARBA" id="ARBA00022832"/>
    </source>
</evidence>
<evidence type="ECO:0000256" key="12">
    <source>
        <dbReference type="SAM" id="Phobius"/>
    </source>
</evidence>
<keyword evidence="6 12" id="KW-1133">Transmembrane helix</keyword>
<name>A0A097EPB3_9GAMM</name>
<dbReference type="HOGENOM" id="CLU_027359_1_3_6"/>
<keyword evidence="8" id="KW-0408">Iron</keyword>
<keyword evidence="11" id="KW-0275">Fatty acid biosynthesis</keyword>
<comment type="similarity">
    <text evidence="2">Belongs to the fatty acid desaturase type 2 family.</text>
</comment>
<dbReference type="eggNOG" id="COG1398">
    <property type="taxonomic scope" value="Bacteria"/>
</dbReference>
<evidence type="ECO:0000313" key="15">
    <source>
        <dbReference type="Proteomes" id="UP000029672"/>
    </source>
</evidence>
<evidence type="ECO:0000256" key="2">
    <source>
        <dbReference type="ARBA" id="ARBA00008749"/>
    </source>
</evidence>
<evidence type="ECO:0000256" key="6">
    <source>
        <dbReference type="ARBA" id="ARBA00022989"/>
    </source>
</evidence>
<dbReference type="EMBL" id="CP009574">
    <property type="protein sequence ID" value="AIT09403.1"/>
    <property type="molecule type" value="Genomic_DNA"/>
</dbReference>
<dbReference type="AlphaFoldDB" id="A0A097EPB3"/>
<dbReference type="InterPro" id="IPR015876">
    <property type="entry name" value="Acyl-CoA_DS"/>
</dbReference>
<evidence type="ECO:0000256" key="11">
    <source>
        <dbReference type="ARBA" id="ARBA00023160"/>
    </source>
</evidence>
<feature type="transmembrane region" description="Helical" evidence="12">
    <location>
        <begin position="202"/>
        <end position="224"/>
    </location>
</feature>
<evidence type="ECO:0000256" key="8">
    <source>
        <dbReference type="ARBA" id="ARBA00023004"/>
    </source>
</evidence>
<dbReference type="GO" id="GO:0016020">
    <property type="term" value="C:membrane"/>
    <property type="evidence" value="ECO:0007669"/>
    <property type="project" value="UniProtKB-SubCell"/>
</dbReference>
<accession>A0A097EPB3</accession>
<dbReference type="PANTHER" id="PTHR11351">
    <property type="entry name" value="ACYL-COA DESATURASE"/>
    <property type="match status" value="1"/>
</dbReference>
<dbReference type="InterPro" id="IPR005804">
    <property type="entry name" value="FA_desaturase_dom"/>
</dbReference>
<feature type="transmembrane region" description="Helical" evidence="12">
    <location>
        <begin position="168"/>
        <end position="190"/>
    </location>
</feature>
<organism evidence="14 15">
    <name type="scientific">Candidatus Francisella endociliophora</name>
    <dbReference type="NCBI Taxonomy" id="653937"/>
    <lineage>
        <taxon>Bacteria</taxon>
        <taxon>Pseudomonadati</taxon>
        <taxon>Pseudomonadota</taxon>
        <taxon>Gammaproteobacteria</taxon>
        <taxon>Thiotrichales</taxon>
        <taxon>Francisellaceae</taxon>
        <taxon>Francisella</taxon>
    </lineage>
</organism>
<keyword evidence="15" id="KW-1185">Reference proteome</keyword>
<evidence type="ECO:0000256" key="9">
    <source>
        <dbReference type="ARBA" id="ARBA00023098"/>
    </source>
</evidence>
<keyword evidence="10 12" id="KW-0472">Membrane</keyword>
<gene>
    <name evidence="14" type="ORF">LO80_05105</name>
</gene>
<keyword evidence="7" id="KW-0560">Oxidoreductase</keyword>
<evidence type="ECO:0000256" key="4">
    <source>
        <dbReference type="ARBA" id="ARBA00022692"/>
    </source>
</evidence>
<evidence type="ECO:0000259" key="13">
    <source>
        <dbReference type="Pfam" id="PF00487"/>
    </source>
</evidence>
<dbReference type="Proteomes" id="UP000029672">
    <property type="component" value="Chromosome"/>
</dbReference>